<name>A0A242MMX1_CABSO</name>
<dbReference type="RefSeq" id="WP_062171556.1">
    <property type="nucleotide sequence ID" value="NZ_MSRG01000024.1"/>
</dbReference>
<reference evidence="2 3" key="1">
    <citation type="submission" date="2017-03" db="EMBL/GenBank/DDBJ databases">
        <title>Genome analysis of strain PAMC 26577.</title>
        <authorList>
            <person name="Oh H.-M."/>
            <person name="Yang J.-A."/>
        </authorList>
    </citation>
    <scope>NUCLEOTIDE SEQUENCE [LARGE SCALE GENOMIC DNA]</scope>
    <source>
        <strain evidence="2 3">PAMC 26577</strain>
    </source>
</reference>
<evidence type="ECO:0000259" key="1">
    <source>
        <dbReference type="PROSITE" id="PS51352"/>
    </source>
</evidence>
<dbReference type="CDD" id="cd02947">
    <property type="entry name" value="TRX_family"/>
    <property type="match status" value="1"/>
</dbReference>
<dbReference type="InterPro" id="IPR013766">
    <property type="entry name" value="Thioredoxin_domain"/>
</dbReference>
<dbReference type="InterPro" id="IPR036249">
    <property type="entry name" value="Thioredoxin-like_sf"/>
</dbReference>
<feature type="domain" description="Thioredoxin" evidence="1">
    <location>
        <begin position="2"/>
        <end position="111"/>
    </location>
</feature>
<protein>
    <submittedName>
        <fullName evidence="2">Thioredoxin</fullName>
    </submittedName>
</protein>
<dbReference type="EMBL" id="NBTZ01000087">
    <property type="protein sequence ID" value="OTP72668.1"/>
    <property type="molecule type" value="Genomic_DNA"/>
</dbReference>
<proteinExistence type="predicted"/>
<evidence type="ECO:0000313" key="2">
    <source>
        <dbReference type="EMBL" id="OTP72668.1"/>
    </source>
</evidence>
<evidence type="ECO:0000313" key="3">
    <source>
        <dbReference type="Proteomes" id="UP000195221"/>
    </source>
</evidence>
<dbReference type="Gene3D" id="3.40.30.10">
    <property type="entry name" value="Glutaredoxin"/>
    <property type="match status" value="1"/>
</dbReference>
<dbReference type="Proteomes" id="UP000195221">
    <property type="component" value="Unassembled WGS sequence"/>
</dbReference>
<gene>
    <name evidence="2" type="ORF">PAMC26577_20410</name>
</gene>
<dbReference type="Pfam" id="PF00085">
    <property type="entry name" value="Thioredoxin"/>
    <property type="match status" value="1"/>
</dbReference>
<dbReference type="PROSITE" id="PS51352">
    <property type="entry name" value="THIOREDOXIN_2"/>
    <property type="match status" value="1"/>
</dbReference>
<sequence>MAMATEYTPDAPARADVDAFAGPSVIEFGTNWCGHCKAAQPAIAEAFKDHADMRHLKIEDGSGRPLGRSFRVKLWPTLIFMDNGREVARLVRPNDVSEIRDAFALLDQASSA</sequence>
<comment type="caution">
    <text evidence="2">The sequence shown here is derived from an EMBL/GenBank/DDBJ whole genome shotgun (WGS) entry which is preliminary data.</text>
</comment>
<dbReference type="SUPFAM" id="SSF52833">
    <property type="entry name" value="Thioredoxin-like"/>
    <property type="match status" value="1"/>
</dbReference>
<dbReference type="AlphaFoldDB" id="A0A242MMX1"/>
<organism evidence="2 3">
    <name type="scientific">Caballeronia sordidicola</name>
    <name type="common">Burkholderia sordidicola</name>
    <dbReference type="NCBI Taxonomy" id="196367"/>
    <lineage>
        <taxon>Bacteria</taxon>
        <taxon>Pseudomonadati</taxon>
        <taxon>Pseudomonadota</taxon>
        <taxon>Betaproteobacteria</taxon>
        <taxon>Burkholderiales</taxon>
        <taxon>Burkholderiaceae</taxon>
        <taxon>Caballeronia</taxon>
    </lineage>
</organism>
<accession>A0A242MMX1</accession>